<dbReference type="EMBL" id="VSSQ01060110">
    <property type="protein sequence ID" value="MPN13597.1"/>
    <property type="molecule type" value="Genomic_DNA"/>
</dbReference>
<dbReference type="AlphaFoldDB" id="A0A645FGY5"/>
<gene>
    <name evidence="2" type="ORF">SDC9_160919</name>
</gene>
<sequence>MEADGQTSIDALKTFLKGKQTVFVKPLEGSSGQGIEKYTAPDWTDMVAFASKVRAVGKCVIEEGIVQHPRMAELNPGSVNTVRISTLIGDKKEGIVYAFLRIGNGKIMDNVDCGGMAARVDLVSGKLLTVAADKAGNTFTKHPITGTEIIGFQLPYFEEAKAMCLEAMRMVPSMRYVAWDVALTEQGPTLIEGNSFPSHAVPQFAAHYPDKIGILPEFRAFIDI</sequence>
<comment type="caution">
    <text evidence="2">The sequence shown here is derived from an EMBL/GenBank/DDBJ whole genome shotgun (WGS) entry which is preliminary data.</text>
</comment>
<dbReference type="Pfam" id="PF14397">
    <property type="entry name" value="ATPgrasp_ST"/>
    <property type="match status" value="1"/>
</dbReference>
<evidence type="ECO:0000259" key="1">
    <source>
        <dbReference type="Pfam" id="PF14397"/>
    </source>
</evidence>
<name>A0A645FGY5_9ZZZZ</name>
<protein>
    <recommendedName>
        <fullName evidence="1">Alpha-L-glutamate ligase-related protein ATP-grasp domain-containing protein</fullName>
    </recommendedName>
</protein>
<accession>A0A645FGY5</accession>
<reference evidence="2" key="1">
    <citation type="submission" date="2019-08" db="EMBL/GenBank/DDBJ databases">
        <authorList>
            <person name="Kucharzyk K."/>
            <person name="Murdoch R.W."/>
            <person name="Higgins S."/>
            <person name="Loffler F."/>
        </authorList>
    </citation>
    <scope>NUCLEOTIDE SEQUENCE</scope>
</reference>
<organism evidence="2">
    <name type="scientific">bioreactor metagenome</name>
    <dbReference type="NCBI Taxonomy" id="1076179"/>
    <lineage>
        <taxon>unclassified sequences</taxon>
        <taxon>metagenomes</taxon>
        <taxon>ecological metagenomes</taxon>
    </lineage>
</organism>
<evidence type="ECO:0000313" key="2">
    <source>
        <dbReference type="EMBL" id="MPN13597.1"/>
    </source>
</evidence>
<dbReference type="Gene3D" id="3.30.470.20">
    <property type="entry name" value="ATP-grasp fold, B domain"/>
    <property type="match status" value="1"/>
</dbReference>
<feature type="domain" description="Alpha-L-glutamate ligase-related protein ATP-grasp" evidence="1">
    <location>
        <begin position="22"/>
        <end position="205"/>
    </location>
</feature>
<dbReference type="SUPFAM" id="SSF56059">
    <property type="entry name" value="Glutathione synthetase ATP-binding domain-like"/>
    <property type="match status" value="1"/>
</dbReference>
<proteinExistence type="predicted"/>
<dbReference type="InterPro" id="IPR039523">
    <property type="entry name" value="RimK-rel_E_lig_ATP-grasp"/>
</dbReference>